<reference evidence="4 5" key="1">
    <citation type="submission" date="2019-05" db="EMBL/GenBank/DDBJ databases">
        <title>We sequenced the genome of Paenibacillus hemerocallicola KCTC 33185 for further insight into its adaptation and study the phylogeny of Paenibacillus.</title>
        <authorList>
            <person name="Narsing Rao M.P."/>
        </authorList>
    </citation>
    <scope>NUCLEOTIDE SEQUENCE [LARGE SCALE GENOMIC DNA]</scope>
    <source>
        <strain evidence="4 5">KCTC 33185</strain>
    </source>
</reference>
<evidence type="ECO:0000313" key="5">
    <source>
        <dbReference type="Proteomes" id="UP000307943"/>
    </source>
</evidence>
<dbReference type="EMBL" id="VDCQ01000094">
    <property type="protein sequence ID" value="TNJ59292.1"/>
    <property type="molecule type" value="Genomic_DNA"/>
</dbReference>
<keyword evidence="5" id="KW-1185">Reference proteome</keyword>
<proteinExistence type="inferred from homology"/>
<feature type="chain" id="PRO_5022969841" evidence="3">
    <location>
        <begin position="28"/>
        <end position="319"/>
    </location>
</feature>
<dbReference type="GO" id="GO:0043190">
    <property type="term" value="C:ATP-binding cassette (ABC) transporter complex"/>
    <property type="evidence" value="ECO:0007669"/>
    <property type="project" value="InterPro"/>
</dbReference>
<dbReference type="InterPro" id="IPR005770">
    <property type="entry name" value="PhnD"/>
</dbReference>
<gene>
    <name evidence="4" type="primary">phnD</name>
    <name evidence="4" type="ORF">FE784_37465</name>
</gene>
<dbReference type="Pfam" id="PF12974">
    <property type="entry name" value="Phosphonate-bd"/>
    <property type="match status" value="1"/>
</dbReference>
<feature type="signal peptide" evidence="3">
    <location>
        <begin position="1"/>
        <end position="27"/>
    </location>
</feature>
<keyword evidence="2 3" id="KW-0732">Signal</keyword>
<evidence type="ECO:0000256" key="1">
    <source>
        <dbReference type="ARBA" id="ARBA00007162"/>
    </source>
</evidence>
<dbReference type="RefSeq" id="WP_139607387.1">
    <property type="nucleotide sequence ID" value="NZ_VDCQ01000094.1"/>
</dbReference>
<name>A0A5C4SX19_9BACL</name>
<dbReference type="PANTHER" id="PTHR35841">
    <property type="entry name" value="PHOSPHONATES-BINDING PERIPLASMIC PROTEIN"/>
    <property type="match status" value="1"/>
</dbReference>
<sequence>MIRIRNNWRAGAVIALSLAMIGLTGCAAQSAGVTAGAGSESSNATAAAKWPEVLRLGVLPGEEEGKLSRGNKKFVEDLGVAIGIKTELFVGDDYTAVIEAMRTKKIDFASFGPFAYIIAAERSGAVPFAVKATSKEAAFYYSQIVVPASSPVQKLEDLKGKTFLFADPASTSGHLFPRMILIKSLGLTNDKVESYFGNVSFSGGHDKSILAIAKKTADGAGVCDTCVKRVVDAGLVKASDYRVLAQSDPIPTSPMTYRKDLPADLIEKVKAFMFEYHKTNPDYFDGGKQAYYPVEDKDYQIIRDTAKALNMSPEELLKR</sequence>
<evidence type="ECO:0000313" key="4">
    <source>
        <dbReference type="EMBL" id="TNJ59292.1"/>
    </source>
</evidence>
<dbReference type="Gene3D" id="3.40.190.10">
    <property type="entry name" value="Periplasmic binding protein-like II"/>
    <property type="match status" value="2"/>
</dbReference>
<dbReference type="GO" id="GO:0055085">
    <property type="term" value="P:transmembrane transport"/>
    <property type="evidence" value="ECO:0007669"/>
    <property type="project" value="InterPro"/>
</dbReference>
<dbReference type="CDD" id="cd01071">
    <property type="entry name" value="PBP2_PhnD_like"/>
    <property type="match status" value="1"/>
</dbReference>
<dbReference type="PROSITE" id="PS51257">
    <property type="entry name" value="PROKAR_LIPOPROTEIN"/>
    <property type="match status" value="1"/>
</dbReference>
<comment type="similarity">
    <text evidence="1">Belongs to the phosphate/phosphite/phosphonate binding protein family.</text>
</comment>
<dbReference type="PANTHER" id="PTHR35841:SF1">
    <property type="entry name" value="PHOSPHONATES-BINDING PERIPLASMIC PROTEIN"/>
    <property type="match status" value="1"/>
</dbReference>
<protein>
    <submittedName>
        <fullName evidence="4">Phosphate/phosphite/phosphonate ABC transporter substrate-binding protein</fullName>
    </submittedName>
</protein>
<dbReference type="AlphaFoldDB" id="A0A5C4SX19"/>
<organism evidence="4 5">
    <name type="scientific">Paenibacillus hemerocallicola</name>
    <dbReference type="NCBI Taxonomy" id="1172614"/>
    <lineage>
        <taxon>Bacteria</taxon>
        <taxon>Bacillati</taxon>
        <taxon>Bacillota</taxon>
        <taxon>Bacilli</taxon>
        <taxon>Bacillales</taxon>
        <taxon>Paenibacillaceae</taxon>
        <taxon>Paenibacillus</taxon>
    </lineage>
</organism>
<dbReference type="OrthoDB" id="9776786at2"/>
<comment type="caution">
    <text evidence="4">The sequence shown here is derived from an EMBL/GenBank/DDBJ whole genome shotgun (WGS) entry which is preliminary data.</text>
</comment>
<evidence type="ECO:0000256" key="2">
    <source>
        <dbReference type="ARBA" id="ARBA00022729"/>
    </source>
</evidence>
<dbReference type="SUPFAM" id="SSF53850">
    <property type="entry name" value="Periplasmic binding protein-like II"/>
    <property type="match status" value="1"/>
</dbReference>
<accession>A0A5C4SX19</accession>
<dbReference type="NCBIfam" id="TIGR01098">
    <property type="entry name" value="3A0109s03R"/>
    <property type="match status" value="1"/>
</dbReference>
<evidence type="ECO:0000256" key="3">
    <source>
        <dbReference type="SAM" id="SignalP"/>
    </source>
</evidence>
<dbReference type="Proteomes" id="UP000307943">
    <property type="component" value="Unassembled WGS sequence"/>
</dbReference>